<protein>
    <recommendedName>
        <fullName evidence="5">Centrosomin N-terminal motif 1 domain-containing protein</fullName>
    </recommendedName>
</protein>
<dbReference type="EMBL" id="JADGJH010001948">
    <property type="protein sequence ID" value="KAJ3106568.1"/>
    <property type="molecule type" value="Genomic_DNA"/>
</dbReference>
<evidence type="ECO:0000256" key="4">
    <source>
        <dbReference type="SAM" id="MobiDB-lite"/>
    </source>
</evidence>
<feature type="region of interest" description="Disordered" evidence="4">
    <location>
        <begin position="958"/>
        <end position="985"/>
    </location>
</feature>
<evidence type="ECO:0000256" key="3">
    <source>
        <dbReference type="SAM" id="Coils"/>
    </source>
</evidence>
<evidence type="ECO:0000313" key="7">
    <source>
        <dbReference type="Proteomes" id="UP001211907"/>
    </source>
</evidence>
<feature type="coiled-coil region" evidence="3">
    <location>
        <begin position="242"/>
        <end position="374"/>
    </location>
</feature>
<feature type="coiled-coil region" evidence="3">
    <location>
        <begin position="410"/>
        <end position="469"/>
    </location>
</feature>
<feature type="region of interest" description="Disordered" evidence="4">
    <location>
        <begin position="1004"/>
        <end position="1028"/>
    </location>
</feature>
<feature type="coiled-coil region" evidence="3">
    <location>
        <begin position="877"/>
        <end position="904"/>
    </location>
</feature>
<gene>
    <name evidence="6" type="ORF">HK100_003713</name>
</gene>
<organism evidence="6 7">
    <name type="scientific">Physocladia obscura</name>
    <dbReference type="NCBI Taxonomy" id="109957"/>
    <lineage>
        <taxon>Eukaryota</taxon>
        <taxon>Fungi</taxon>
        <taxon>Fungi incertae sedis</taxon>
        <taxon>Chytridiomycota</taxon>
        <taxon>Chytridiomycota incertae sedis</taxon>
        <taxon>Chytridiomycetes</taxon>
        <taxon>Chytridiales</taxon>
        <taxon>Chytriomycetaceae</taxon>
        <taxon>Physocladia</taxon>
    </lineage>
</organism>
<evidence type="ECO:0000313" key="6">
    <source>
        <dbReference type="EMBL" id="KAJ3106568.1"/>
    </source>
</evidence>
<name>A0AAD5X978_9FUNG</name>
<evidence type="ECO:0000256" key="1">
    <source>
        <dbReference type="ARBA" id="ARBA00004496"/>
    </source>
</evidence>
<feature type="domain" description="Centrosomin N-terminal motif 1" evidence="5">
    <location>
        <begin position="72"/>
        <end position="140"/>
    </location>
</feature>
<feature type="compositionally biased region" description="Low complexity" evidence="4">
    <location>
        <begin position="26"/>
        <end position="36"/>
    </location>
</feature>
<sequence length="1028" mass="118135">MFNNDAAFSSPLREHFEDEASFVEQSSFASNSNDNNNNDDDARDFVDARERNTGNNGSTESLNAGFSSTLGIKERDKILDDLKKENFNLKLRIFFLEERLERLCGDGDKKPSKENIVLKLQAEIEDLEMDLIDERGNLHRVSNELENSNFLNEQLSDEVEQLRKARQDVLEARALAENKCDAIENELDRIVSIETSTVIKAPNNVLKNQKLKGVPAVKARIEELTLKSQSLESQVSSLSITVSDLQIQLAESEESNEKITGELKTAKKECLLARAKLSSASEELNDWTQSKTELENALTESIASHDRVLAKLSIANGELNELKKLKAKLEESLQENEAACSSAEERFQTYDDEIEELKMKIKLDEQILGDLNSETNVLKKALEEKTANEQVLQNTIHNMKLQQQDLKSRREKDQLAINEACREVQNLQQELQNALSRLEQVESGHFQKANELENEIRDLHVQLSRQAQERATELEQCVTRYKARSPEMDVSKLRNDHEAEVSLLRAQISDFDRLSQIAASEMNTLRHELEAQTRKLHEIEDRWRAEKASREAAVVVDVEQRDMQLREVEERWRGVLDEERAFLREEVGVRDARVSEMQAEVSRLCGELGSVKGELDARVSMHEEAQRRFREVNSKIQLELDSVLEERDELMRILESIQREGNMRTQQVDAFVEAFKDILNWINTILGVSEVDLSQINDAFTLKQHIRAGLEDLQQIREYFSESLRETKQLFDSETHFSIILSRLAKFEEIVKKATVLQRKLKFQLEQAKKDLIAAQTSQTTQSTETSLLQSQLFTLRNDLVVAQTESQDIRGELERSELALQVAQERENAYKKELYTVRSELTAVKTNCEREREYSEKVVKQFKSLEAVESEGAIALARVRRELREAIEREKFLETENAKKVEEVEGVYEERMRILEKEIGDVQKVRYNEKKAMDTQIHAMDEELLTAKRRVEISEQHLQNMKQSKAVSPQKTNFDDPGGLASANDRLRTDYMHMRRLVEEKEAALQDMRNQKVSENDNAGGGSFGKI</sequence>
<feature type="compositionally biased region" description="Polar residues" evidence="4">
    <location>
        <begin position="958"/>
        <end position="973"/>
    </location>
</feature>
<comment type="caution">
    <text evidence="6">The sequence shown here is derived from an EMBL/GenBank/DDBJ whole genome shotgun (WGS) entry which is preliminary data.</text>
</comment>
<feature type="coiled-coil region" evidence="3">
    <location>
        <begin position="79"/>
        <end position="186"/>
    </location>
</feature>
<proteinExistence type="predicted"/>
<dbReference type="InterPro" id="IPR012943">
    <property type="entry name" value="Cnn_1N"/>
</dbReference>
<dbReference type="Proteomes" id="UP001211907">
    <property type="component" value="Unassembled WGS sequence"/>
</dbReference>
<keyword evidence="2" id="KW-0963">Cytoplasm</keyword>
<keyword evidence="3" id="KW-0175">Coiled coil</keyword>
<comment type="subcellular location">
    <subcellularLocation>
        <location evidence="1">Cytoplasm</location>
    </subcellularLocation>
</comment>
<feature type="region of interest" description="Disordered" evidence="4">
    <location>
        <begin position="23"/>
        <end position="43"/>
    </location>
</feature>
<feature type="compositionally biased region" description="Basic and acidic residues" evidence="4">
    <location>
        <begin position="1004"/>
        <end position="1016"/>
    </location>
</feature>
<dbReference type="Pfam" id="PF07989">
    <property type="entry name" value="Cnn_1N"/>
    <property type="match status" value="1"/>
</dbReference>
<dbReference type="AlphaFoldDB" id="A0AAD5X978"/>
<dbReference type="GO" id="GO:0005815">
    <property type="term" value="C:microtubule organizing center"/>
    <property type="evidence" value="ECO:0007669"/>
    <property type="project" value="InterPro"/>
</dbReference>
<keyword evidence="7" id="KW-1185">Reference proteome</keyword>
<feature type="coiled-coil region" evidence="3">
    <location>
        <begin position="807"/>
        <end position="834"/>
    </location>
</feature>
<accession>A0AAD5X978</accession>
<evidence type="ECO:0000256" key="2">
    <source>
        <dbReference type="ARBA" id="ARBA00022490"/>
    </source>
</evidence>
<evidence type="ECO:0000259" key="5">
    <source>
        <dbReference type="Pfam" id="PF07989"/>
    </source>
</evidence>
<dbReference type="GO" id="GO:0005737">
    <property type="term" value="C:cytoplasm"/>
    <property type="evidence" value="ECO:0007669"/>
    <property type="project" value="UniProtKB-SubCell"/>
</dbReference>
<reference evidence="6" key="1">
    <citation type="submission" date="2020-05" db="EMBL/GenBank/DDBJ databases">
        <title>Phylogenomic resolution of chytrid fungi.</title>
        <authorList>
            <person name="Stajich J.E."/>
            <person name="Amses K."/>
            <person name="Simmons R."/>
            <person name="Seto K."/>
            <person name="Myers J."/>
            <person name="Bonds A."/>
            <person name="Quandt C.A."/>
            <person name="Barry K."/>
            <person name="Liu P."/>
            <person name="Grigoriev I."/>
            <person name="Longcore J.E."/>
            <person name="James T.Y."/>
        </authorList>
    </citation>
    <scope>NUCLEOTIDE SEQUENCE</scope>
    <source>
        <strain evidence="6">JEL0513</strain>
    </source>
</reference>